<proteinExistence type="inferred from homology"/>
<dbReference type="InterPro" id="IPR015225">
    <property type="entry name" value="tRNA_psdUridine_synth_fam2_C"/>
</dbReference>
<dbReference type="Pfam" id="PF01509">
    <property type="entry name" value="TruB_N"/>
    <property type="match status" value="1"/>
</dbReference>
<dbReference type="InterPro" id="IPR002501">
    <property type="entry name" value="PsdUridine_synth_N"/>
</dbReference>
<evidence type="ECO:0000259" key="8">
    <source>
        <dbReference type="Pfam" id="PF09142"/>
    </source>
</evidence>
<dbReference type="KEGG" id="cuo:CUROG_05830"/>
<evidence type="ECO:0000256" key="6">
    <source>
        <dbReference type="SAM" id="MobiDB-lite"/>
    </source>
</evidence>
<dbReference type="HAMAP" id="MF_01080">
    <property type="entry name" value="TruB_bact"/>
    <property type="match status" value="1"/>
</dbReference>
<keyword evidence="3 5" id="KW-0819">tRNA processing</keyword>
<feature type="domain" description="Pseudouridine synthase II N-terminal" evidence="7">
    <location>
        <begin position="44"/>
        <end position="205"/>
    </location>
</feature>
<dbReference type="GO" id="GO:0160148">
    <property type="term" value="F:tRNA pseudouridine(55) synthase activity"/>
    <property type="evidence" value="ECO:0007669"/>
    <property type="project" value="UniProtKB-EC"/>
</dbReference>
<dbReference type="InterPro" id="IPR014780">
    <property type="entry name" value="tRNA_psdUridine_synth_TruB"/>
</dbReference>
<dbReference type="OrthoDB" id="9802309at2"/>
<comment type="similarity">
    <text evidence="2 5">Belongs to the pseudouridine synthase TruB family. Type 1 subfamily.</text>
</comment>
<dbReference type="Pfam" id="PF09142">
    <property type="entry name" value="TruB_C"/>
    <property type="match status" value="1"/>
</dbReference>
<evidence type="ECO:0000256" key="3">
    <source>
        <dbReference type="ARBA" id="ARBA00022694"/>
    </source>
</evidence>
<dbReference type="GO" id="GO:1990481">
    <property type="term" value="P:mRNA pseudouridine synthesis"/>
    <property type="evidence" value="ECO:0007669"/>
    <property type="project" value="TreeGrafter"/>
</dbReference>
<dbReference type="PANTHER" id="PTHR13767">
    <property type="entry name" value="TRNA-PSEUDOURIDINE SYNTHASE"/>
    <property type="match status" value="1"/>
</dbReference>
<feature type="domain" description="tRNA pseudouridine synthase II TruB subfamily 2 C-terminal" evidence="8">
    <location>
        <begin position="262"/>
        <end position="317"/>
    </location>
</feature>
<dbReference type="Gene3D" id="3.30.2350.10">
    <property type="entry name" value="Pseudouridine synthase"/>
    <property type="match status" value="1"/>
</dbReference>
<evidence type="ECO:0000259" key="7">
    <source>
        <dbReference type="Pfam" id="PF01509"/>
    </source>
</evidence>
<dbReference type="GO" id="GO:0003723">
    <property type="term" value="F:RNA binding"/>
    <property type="evidence" value="ECO:0007669"/>
    <property type="project" value="InterPro"/>
</dbReference>
<keyword evidence="11" id="KW-1185">Reference proteome</keyword>
<feature type="region of interest" description="Disordered" evidence="6">
    <location>
        <begin position="1"/>
        <end position="22"/>
    </location>
</feature>
<accession>A0A5J6ZB15</accession>
<evidence type="ECO:0000259" key="9">
    <source>
        <dbReference type="Pfam" id="PF16198"/>
    </source>
</evidence>
<evidence type="ECO:0000313" key="10">
    <source>
        <dbReference type="EMBL" id="QFQ02529.1"/>
    </source>
</evidence>
<feature type="active site" description="Nucleophile" evidence="5">
    <location>
        <position position="59"/>
    </location>
</feature>
<dbReference type="NCBIfam" id="TIGR00431">
    <property type="entry name" value="TruB"/>
    <property type="match status" value="1"/>
</dbReference>
<dbReference type="RefSeq" id="WP_151902879.1">
    <property type="nucleotide sequence ID" value="NZ_CP045032.1"/>
</dbReference>
<dbReference type="SUPFAM" id="SSF55120">
    <property type="entry name" value="Pseudouridine synthase"/>
    <property type="match status" value="1"/>
</dbReference>
<feature type="domain" description="tRNA pseudouridylate synthase B C-terminal" evidence="9">
    <location>
        <begin position="206"/>
        <end position="247"/>
    </location>
</feature>
<evidence type="ECO:0000256" key="2">
    <source>
        <dbReference type="ARBA" id="ARBA00005642"/>
    </source>
</evidence>
<protein>
    <recommendedName>
        <fullName evidence="5">tRNA pseudouridine synthase B</fullName>
        <ecNumber evidence="5">5.4.99.25</ecNumber>
    </recommendedName>
    <alternativeName>
        <fullName evidence="5">tRNA pseudouridine(55) synthase</fullName>
        <shortName evidence="5">Psi55 synthase</shortName>
    </alternativeName>
    <alternativeName>
        <fullName evidence="5">tRNA pseudouridylate synthase</fullName>
    </alternativeName>
    <alternativeName>
        <fullName evidence="5">tRNA-uridine isomerase</fullName>
    </alternativeName>
</protein>
<dbReference type="InterPro" id="IPR020103">
    <property type="entry name" value="PsdUridine_synth_cat_dom_sf"/>
</dbReference>
<dbReference type="EC" id="5.4.99.25" evidence="5"/>
<name>A0A5J6ZB15_9CORY</name>
<organism evidence="10 11">
    <name type="scientific">Corynebacterium urogenitale</name>
    <dbReference type="NCBI Taxonomy" id="2487892"/>
    <lineage>
        <taxon>Bacteria</taxon>
        <taxon>Bacillati</taxon>
        <taxon>Actinomycetota</taxon>
        <taxon>Actinomycetes</taxon>
        <taxon>Mycobacteriales</taxon>
        <taxon>Corynebacteriaceae</taxon>
        <taxon>Corynebacterium</taxon>
    </lineage>
</organism>
<dbReference type="GO" id="GO:0031119">
    <property type="term" value="P:tRNA pseudouridine synthesis"/>
    <property type="evidence" value="ECO:0007669"/>
    <property type="project" value="UniProtKB-UniRule"/>
</dbReference>
<evidence type="ECO:0000256" key="4">
    <source>
        <dbReference type="ARBA" id="ARBA00023235"/>
    </source>
</evidence>
<dbReference type="CDD" id="cd02573">
    <property type="entry name" value="PseudoU_synth_EcTruB"/>
    <property type="match status" value="1"/>
</dbReference>
<keyword evidence="4 5" id="KW-0413">Isomerase</keyword>
<dbReference type="Proteomes" id="UP000326711">
    <property type="component" value="Chromosome"/>
</dbReference>
<comment type="function">
    <text evidence="5">Responsible for synthesis of pseudouridine from uracil-55 in the psi GC loop of transfer RNAs.</text>
</comment>
<comment type="catalytic activity">
    <reaction evidence="1 5">
        <text>uridine(55) in tRNA = pseudouridine(55) in tRNA</text>
        <dbReference type="Rhea" id="RHEA:42532"/>
        <dbReference type="Rhea" id="RHEA-COMP:10101"/>
        <dbReference type="Rhea" id="RHEA-COMP:10102"/>
        <dbReference type="ChEBI" id="CHEBI:65314"/>
        <dbReference type="ChEBI" id="CHEBI:65315"/>
        <dbReference type="EC" id="5.4.99.25"/>
    </reaction>
</comment>
<dbReference type="PANTHER" id="PTHR13767:SF2">
    <property type="entry name" value="PSEUDOURIDYLATE SYNTHASE TRUB1"/>
    <property type="match status" value="1"/>
</dbReference>
<dbReference type="EMBL" id="CP045032">
    <property type="protein sequence ID" value="QFQ02529.1"/>
    <property type="molecule type" value="Genomic_DNA"/>
</dbReference>
<gene>
    <name evidence="5 10" type="primary">truB</name>
    <name evidence="10" type="ORF">CUROG_05830</name>
</gene>
<dbReference type="Gene3D" id="2.30.130.10">
    <property type="entry name" value="PUA domain"/>
    <property type="match status" value="1"/>
</dbReference>
<dbReference type="Pfam" id="PF16198">
    <property type="entry name" value="TruB_C_2"/>
    <property type="match status" value="1"/>
</dbReference>
<evidence type="ECO:0000313" key="11">
    <source>
        <dbReference type="Proteomes" id="UP000326711"/>
    </source>
</evidence>
<evidence type="ECO:0000256" key="5">
    <source>
        <dbReference type="HAMAP-Rule" id="MF_01080"/>
    </source>
</evidence>
<dbReference type="InterPro" id="IPR036974">
    <property type="entry name" value="PUA_sf"/>
</dbReference>
<evidence type="ECO:0000256" key="1">
    <source>
        <dbReference type="ARBA" id="ARBA00000385"/>
    </source>
</evidence>
<sequence length="322" mass="35017">MTESHPQKKSPRPQPQGTVLDRSGVVIVDKPSGMTSHDVVGKLRRIMGTRRVGHSGTLDPMATGVLVVGIERGTKFLAHLVTHDKRYEATVRLGSSTVTDDAEGAVVSQATAEAIEELTDEQIRQAFSQQVGDIMQRPSSVSSIKIDGRRAHELVREGQNVILPPRPVTIFDLQIGAVEREYDATSQLPYWSVKIAVHCSSGTYIRSIARDVGAELGVGGHLTALRRTSVGPFDISEARTLEQLVDVPELSLNLDQSMVRCFPTREITEAQGTDVALGKWLEPEGRKDTYAVVTPQGHAIALLKEKGRRAASVFVARPAGME</sequence>
<reference evidence="11" key="1">
    <citation type="submission" date="2019-10" db="EMBL/GenBank/DDBJ databases">
        <title>Complete genome sequence of Corynebacterium urogenitalis DSM 108747, isolated from the genital tract of a cow.</title>
        <authorList>
            <person name="Ruckert C."/>
            <person name="Ballas P."/>
            <person name="Wagener K."/>
            <person name="Drillich M."/>
            <person name="Kaempfer P."/>
            <person name="Busse H.-J."/>
            <person name="Ehling-Schulz M."/>
        </authorList>
    </citation>
    <scope>NUCLEOTIDE SEQUENCE [LARGE SCALE GENOMIC DNA]</scope>
    <source>
        <strain evidence="11">LMM 1652</strain>
    </source>
</reference>
<dbReference type="InterPro" id="IPR032819">
    <property type="entry name" value="TruB_C"/>
</dbReference>
<dbReference type="InterPro" id="IPR015947">
    <property type="entry name" value="PUA-like_sf"/>
</dbReference>
<dbReference type="AlphaFoldDB" id="A0A5J6ZB15"/>
<dbReference type="SUPFAM" id="SSF88697">
    <property type="entry name" value="PUA domain-like"/>
    <property type="match status" value="1"/>
</dbReference>